<evidence type="ECO:0000259" key="1">
    <source>
        <dbReference type="SMART" id="SM00769"/>
    </source>
</evidence>
<gene>
    <name evidence="2" type="ORF">Metus_0446</name>
</gene>
<comment type="caution">
    <text evidence="2">The sequence shown here is derived from an EMBL/GenBank/DDBJ whole genome shotgun (WGS) entry which is preliminary data.</text>
</comment>
<evidence type="ECO:0000313" key="2">
    <source>
        <dbReference type="EMBL" id="RWX73667.1"/>
    </source>
</evidence>
<feature type="domain" description="Water stress and hypersensitive response" evidence="1">
    <location>
        <begin position="20"/>
        <end position="130"/>
    </location>
</feature>
<evidence type="ECO:0000313" key="3">
    <source>
        <dbReference type="Proteomes" id="UP000288215"/>
    </source>
</evidence>
<dbReference type="Gene3D" id="2.60.40.1820">
    <property type="match status" value="1"/>
</dbReference>
<dbReference type="AlphaFoldDB" id="A0A3S3TSG3"/>
<dbReference type="Pfam" id="PF03168">
    <property type="entry name" value="LEA_2"/>
    <property type="match status" value="1"/>
</dbReference>
<reference evidence="2 3" key="1">
    <citation type="submission" date="2018-12" db="EMBL/GenBank/DDBJ databases">
        <title>The complete genome of the methanogenic archaea of the candidate phylum Verstraetearchaeota, obtained from the metagenome of underground thermal water.</title>
        <authorList>
            <person name="Kadnikov V.V."/>
            <person name="Mardanov A.V."/>
            <person name="Beletsky A.V."/>
            <person name="Karnachuk O.V."/>
            <person name="Ravin N.V."/>
        </authorList>
    </citation>
    <scope>NUCLEOTIDE SEQUENCE [LARGE SCALE GENOMIC DNA]</scope>
    <source>
        <strain evidence="2">Ch88</strain>
    </source>
</reference>
<dbReference type="InterPro" id="IPR013990">
    <property type="entry name" value="WHy-dom"/>
</dbReference>
<name>A0A3S3TSG3_METS7</name>
<organism evidence="2 3">
    <name type="scientific">Methanosuratincola subterraneus</name>
    <dbReference type="NCBI Taxonomy" id="2593994"/>
    <lineage>
        <taxon>Archaea</taxon>
        <taxon>Thermoproteota</taxon>
        <taxon>Methanosuratincolia</taxon>
        <taxon>Candidatus Methanomethylicales</taxon>
        <taxon>Candidatus Methanomethylicaceae</taxon>
        <taxon>Candidatus Methanosuratincola (ex Vanwonterghem et al. 2016)</taxon>
    </lineage>
</organism>
<sequence>MGGLAYYESMKREALKSCEVKLADVHVKSIGLASATLEVSLSIYNPNSITATLDRVTYSLYANGIYLGDGTLSRTDIPPGSTITVSAPFTLSYSGALSVLWSCFTTGGEVTWRVKGTAYFDTPLGSLTTPFDIVI</sequence>
<dbReference type="GO" id="GO:0009269">
    <property type="term" value="P:response to desiccation"/>
    <property type="evidence" value="ECO:0007669"/>
    <property type="project" value="InterPro"/>
</dbReference>
<dbReference type="SMART" id="SM00769">
    <property type="entry name" value="WHy"/>
    <property type="match status" value="1"/>
</dbReference>
<dbReference type="SUPFAM" id="SSF117070">
    <property type="entry name" value="LEA14-like"/>
    <property type="match status" value="1"/>
</dbReference>
<proteinExistence type="predicted"/>
<dbReference type="Proteomes" id="UP000288215">
    <property type="component" value="Unassembled WGS sequence"/>
</dbReference>
<accession>A0A3S3TSG3</accession>
<protein>
    <recommendedName>
        <fullName evidence="1">Water stress and hypersensitive response domain-containing protein</fullName>
    </recommendedName>
</protein>
<dbReference type="InterPro" id="IPR004864">
    <property type="entry name" value="LEA_2"/>
</dbReference>
<dbReference type="EMBL" id="RXGA01000002">
    <property type="protein sequence ID" value="RWX73667.1"/>
    <property type="molecule type" value="Genomic_DNA"/>
</dbReference>